<proteinExistence type="predicted"/>
<evidence type="ECO:0000313" key="2">
    <source>
        <dbReference type="EMBL" id="GFZ19712.1"/>
    </source>
</evidence>
<feature type="compositionally biased region" description="Polar residues" evidence="1">
    <location>
        <begin position="9"/>
        <end position="23"/>
    </location>
</feature>
<reference evidence="2 3" key="1">
    <citation type="submission" date="2019-07" db="EMBL/GenBank/DDBJ databases">
        <title>De Novo Assembly of kiwifruit Actinidia rufa.</title>
        <authorList>
            <person name="Sugita-Konishi S."/>
            <person name="Sato K."/>
            <person name="Mori E."/>
            <person name="Abe Y."/>
            <person name="Kisaki G."/>
            <person name="Hamano K."/>
            <person name="Suezawa K."/>
            <person name="Otani M."/>
            <person name="Fukuda T."/>
            <person name="Manabe T."/>
            <person name="Gomi K."/>
            <person name="Tabuchi M."/>
            <person name="Akimitsu K."/>
            <person name="Kataoka I."/>
        </authorList>
    </citation>
    <scope>NUCLEOTIDE SEQUENCE [LARGE SCALE GENOMIC DNA]</scope>
    <source>
        <strain evidence="3">cv. Fuchu</strain>
    </source>
</reference>
<accession>A0A7J0H9C2</accession>
<evidence type="ECO:0000313" key="3">
    <source>
        <dbReference type="Proteomes" id="UP000585474"/>
    </source>
</evidence>
<protein>
    <submittedName>
        <fullName evidence="2">Uncharacterized protein</fullName>
    </submittedName>
</protein>
<dbReference type="EMBL" id="BJWL01000028">
    <property type="protein sequence ID" value="GFZ19712.1"/>
    <property type="molecule type" value="Genomic_DNA"/>
</dbReference>
<organism evidence="2 3">
    <name type="scientific">Actinidia rufa</name>
    <dbReference type="NCBI Taxonomy" id="165716"/>
    <lineage>
        <taxon>Eukaryota</taxon>
        <taxon>Viridiplantae</taxon>
        <taxon>Streptophyta</taxon>
        <taxon>Embryophyta</taxon>
        <taxon>Tracheophyta</taxon>
        <taxon>Spermatophyta</taxon>
        <taxon>Magnoliopsida</taxon>
        <taxon>eudicotyledons</taxon>
        <taxon>Gunneridae</taxon>
        <taxon>Pentapetalae</taxon>
        <taxon>asterids</taxon>
        <taxon>Ericales</taxon>
        <taxon>Actinidiaceae</taxon>
        <taxon>Actinidia</taxon>
    </lineage>
</organism>
<name>A0A7J0H9C2_9ERIC</name>
<sequence length="136" mass="14732">MGWFPKNLGMSSTTSASSTRGDSLSTLGNSGVASVIADVPVKLSPSLHVDLRQPDSELTLDREDLVRLFNNVDFPSDPIHKFGVMWASNHVNGLDGKVFLQGIVGFIPVSVKPRVWSDLGFLCLCLPLVDKLLQVP</sequence>
<feature type="region of interest" description="Disordered" evidence="1">
    <location>
        <begin position="1"/>
        <end position="23"/>
    </location>
</feature>
<dbReference type="AlphaFoldDB" id="A0A7J0H9C2"/>
<evidence type="ECO:0000256" key="1">
    <source>
        <dbReference type="SAM" id="MobiDB-lite"/>
    </source>
</evidence>
<gene>
    <name evidence="2" type="ORF">Acr_28g0004170</name>
</gene>
<comment type="caution">
    <text evidence="2">The sequence shown here is derived from an EMBL/GenBank/DDBJ whole genome shotgun (WGS) entry which is preliminary data.</text>
</comment>
<keyword evidence="3" id="KW-1185">Reference proteome</keyword>
<dbReference type="Proteomes" id="UP000585474">
    <property type="component" value="Unassembled WGS sequence"/>
</dbReference>